<keyword evidence="1" id="KW-0472">Membrane</keyword>
<dbReference type="AlphaFoldDB" id="A0A5B7JMS3"/>
<keyword evidence="3" id="KW-1185">Reference proteome</keyword>
<feature type="transmembrane region" description="Helical" evidence="1">
    <location>
        <begin position="28"/>
        <end position="51"/>
    </location>
</feature>
<dbReference type="EMBL" id="VSRR010095518">
    <property type="protein sequence ID" value="MPC93624.1"/>
    <property type="molecule type" value="Genomic_DNA"/>
</dbReference>
<comment type="caution">
    <text evidence="2">The sequence shown here is derived from an EMBL/GenBank/DDBJ whole genome shotgun (WGS) entry which is preliminary data.</text>
</comment>
<evidence type="ECO:0000256" key="1">
    <source>
        <dbReference type="SAM" id="Phobius"/>
    </source>
</evidence>
<dbReference type="Proteomes" id="UP000324222">
    <property type="component" value="Unassembled WGS sequence"/>
</dbReference>
<evidence type="ECO:0000313" key="2">
    <source>
        <dbReference type="EMBL" id="MPC93624.1"/>
    </source>
</evidence>
<evidence type="ECO:0000313" key="3">
    <source>
        <dbReference type="Proteomes" id="UP000324222"/>
    </source>
</evidence>
<reference evidence="2 3" key="1">
    <citation type="submission" date="2019-05" db="EMBL/GenBank/DDBJ databases">
        <title>Another draft genome of Portunus trituberculatus and its Hox gene families provides insights of decapod evolution.</title>
        <authorList>
            <person name="Jeong J.-H."/>
            <person name="Song I."/>
            <person name="Kim S."/>
            <person name="Choi T."/>
            <person name="Kim D."/>
            <person name="Ryu S."/>
            <person name="Kim W."/>
        </authorList>
    </citation>
    <scope>NUCLEOTIDE SEQUENCE [LARGE SCALE GENOMIC DNA]</scope>
    <source>
        <tissue evidence="2">Muscle</tissue>
    </source>
</reference>
<protein>
    <submittedName>
        <fullName evidence="2">Uncharacterized protein</fullName>
    </submittedName>
</protein>
<keyword evidence="1" id="KW-0812">Transmembrane</keyword>
<sequence>MVSPSLQLQLFGFNSQLYANFSQALDKAYGIVGISILLQVRLLAFLVAYVLTRKESFISSVP</sequence>
<gene>
    <name evidence="2" type="ORF">E2C01_088758</name>
</gene>
<proteinExistence type="predicted"/>
<keyword evidence="1" id="KW-1133">Transmembrane helix</keyword>
<organism evidence="2 3">
    <name type="scientific">Portunus trituberculatus</name>
    <name type="common">Swimming crab</name>
    <name type="synonym">Neptunus trituberculatus</name>
    <dbReference type="NCBI Taxonomy" id="210409"/>
    <lineage>
        <taxon>Eukaryota</taxon>
        <taxon>Metazoa</taxon>
        <taxon>Ecdysozoa</taxon>
        <taxon>Arthropoda</taxon>
        <taxon>Crustacea</taxon>
        <taxon>Multicrustacea</taxon>
        <taxon>Malacostraca</taxon>
        <taxon>Eumalacostraca</taxon>
        <taxon>Eucarida</taxon>
        <taxon>Decapoda</taxon>
        <taxon>Pleocyemata</taxon>
        <taxon>Brachyura</taxon>
        <taxon>Eubrachyura</taxon>
        <taxon>Portunoidea</taxon>
        <taxon>Portunidae</taxon>
        <taxon>Portuninae</taxon>
        <taxon>Portunus</taxon>
    </lineage>
</organism>
<accession>A0A5B7JMS3</accession>
<name>A0A5B7JMS3_PORTR</name>